<dbReference type="InterPro" id="IPR002110">
    <property type="entry name" value="Ankyrin_rpt"/>
</dbReference>
<dbReference type="SMART" id="SM00248">
    <property type="entry name" value="ANK"/>
    <property type="match status" value="12"/>
</dbReference>
<dbReference type="Gene3D" id="1.10.750.20">
    <property type="entry name" value="SOCS box"/>
    <property type="match status" value="1"/>
</dbReference>
<dbReference type="Pfam" id="PF00023">
    <property type="entry name" value="Ank"/>
    <property type="match status" value="2"/>
</dbReference>
<dbReference type="InterPro" id="IPR036770">
    <property type="entry name" value="Ankyrin_rpt-contain_sf"/>
</dbReference>
<feature type="domain" description="SOCS box" evidence="4">
    <location>
        <begin position="543"/>
        <end position="591"/>
    </location>
</feature>
<dbReference type="PROSITE" id="PS50297">
    <property type="entry name" value="ANK_REP_REGION"/>
    <property type="match status" value="4"/>
</dbReference>
<keyword evidence="2 3" id="KW-0040">ANK repeat</keyword>
<accession>A0ABQ9FQR2</accession>
<feature type="repeat" description="ANK" evidence="3">
    <location>
        <begin position="57"/>
        <end position="89"/>
    </location>
</feature>
<feature type="repeat" description="ANK" evidence="3">
    <location>
        <begin position="156"/>
        <end position="188"/>
    </location>
</feature>
<sequence length="620" mass="68789">MEPLPLRDRSQDYTRAGFEKREKRRRIRKLQDAISQNDVKSVKELLQDKFDVDFQYRGQTALQLAVKSGNYDICKLLIAAGADVNKTDAELNNLLNAACWRGYTRVAKLLIDSHADLDVRNDLGCTSLNTCAYKGFADIADILLKANCDPNIPNSRLQTPLYTASYHGHVGVVRSLISAGCQMDIGDDERRTALMIASQLGHLDVVVCLINGDAISNDFLDIALLLIESGADVNQKDRLSQAPIHAAVRHVSQVFGPETEKALVVVQKLVDFGCDINAADNQGWTPLYQGAFAGNKDVTNIMLKNKADLTVKTKTSDTVLHAAASGNCTTVVQMLIDAGTVIVACKKMYNYYYISINISGTSCDINVKNGKNQTPLYLACEKGNEAVVQRLIKEKKCLLNGTRPSTIPLHAAIANNHLIIARLLINSGCNINQINDNGLTPIMTAAKENNTKVAKLLLMNGCDLDAHAKVKRLMKCCLLHPDAHPHFDLQPLFLAMTHSNMELMQWFLHCHGNIPYDVIINLSEILLTSQEIQAQFSRASQKNLKALFEQTLSRPRKLQEICRALIREHLGSRPQHKIDRLPVASKLKDYVLMLDLFGTISDFDKECSSDITMKQLRVLG</sequence>
<dbReference type="InterPro" id="IPR001496">
    <property type="entry name" value="SOCS_box"/>
</dbReference>
<organism evidence="5 6">
    <name type="scientific">Tegillarca granosa</name>
    <name type="common">Malaysian cockle</name>
    <name type="synonym">Anadara granosa</name>
    <dbReference type="NCBI Taxonomy" id="220873"/>
    <lineage>
        <taxon>Eukaryota</taxon>
        <taxon>Metazoa</taxon>
        <taxon>Spiralia</taxon>
        <taxon>Lophotrochozoa</taxon>
        <taxon>Mollusca</taxon>
        <taxon>Bivalvia</taxon>
        <taxon>Autobranchia</taxon>
        <taxon>Pteriomorphia</taxon>
        <taxon>Arcoida</taxon>
        <taxon>Arcoidea</taxon>
        <taxon>Arcidae</taxon>
        <taxon>Tegillarca</taxon>
    </lineage>
</organism>
<dbReference type="CDD" id="cd03587">
    <property type="entry name" value="SOCS"/>
    <property type="match status" value="1"/>
</dbReference>
<dbReference type="SUPFAM" id="SSF158235">
    <property type="entry name" value="SOCS box-like"/>
    <property type="match status" value="1"/>
</dbReference>
<comment type="caution">
    <text evidence="5">The sequence shown here is derived from an EMBL/GenBank/DDBJ whole genome shotgun (WGS) entry which is preliminary data.</text>
</comment>
<dbReference type="EMBL" id="JARBDR010000189">
    <property type="protein sequence ID" value="KAJ8319608.1"/>
    <property type="molecule type" value="Genomic_DNA"/>
</dbReference>
<feature type="repeat" description="ANK" evidence="3">
    <location>
        <begin position="437"/>
        <end position="469"/>
    </location>
</feature>
<keyword evidence="1" id="KW-0677">Repeat</keyword>
<protein>
    <recommendedName>
        <fullName evidence="4">SOCS box domain-containing protein</fullName>
    </recommendedName>
</protein>
<dbReference type="PROSITE" id="PS50225">
    <property type="entry name" value="SOCS"/>
    <property type="match status" value="1"/>
</dbReference>
<reference evidence="5 6" key="1">
    <citation type="submission" date="2022-12" db="EMBL/GenBank/DDBJ databases">
        <title>Chromosome-level genome of Tegillarca granosa.</title>
        <authorList>
            <person name="Kim J."/>
        </authorList>
    </citation>
    <scope>NUCLEOTIDE SEQUENCE [LARGE SCALE GENOMIC DNA]</scope>
    <source>
        <strain evidence="5">Teg-2019</strain>
        <tissue evidence="5">Adductor muscle</tissue>
    </source>
</reference>
<name>A0ABQ9FQR2_TEGGR</name>
<evidence type="ECO:0000256" key="2">
    <source>
        <dbReference type="ARBA" id="ARBA00023043"/>
    </source>
</evidence>
<gene>
    <name evidence="5" type="ORF">KUTeg_002840</name>
</gene>
<feature type="repeat" description="ANK" evidence="3">
    <location>
        <begin position="189"/>
        <end position="238"/>
    </location>
</feature>
<dbReference type="Gene3D" id="1.25.40.20">
    <property type="entry name" value="Ankyrin repeat-containing domain"/>
    <property type="match status" value="4"/>
</dbReference>
<evidence type="ECO:0000313" key="5">
    <source>
        <dbReference type="EMBL" id="KAJ8319608.1"/>
    </source>
</evidence>
<keyword evidence="6" id="KW-1185">Reference proteome</keyword>
<evidence type="ECO:0000256" key="1">
    <source>
        <dbReference type="ARBA" id="ARBA00022737"/>
    </source>
</evidence>
<evidence type="ECO:0000256" key="3">
    <source>
        <dbReference type="PROSITE-ProRule" id="PRU00023"/>
    </source>
</evidence>
<dbReference type="PRINTS" id="PR01415">
    <property type="entry name" value="ANKYRIN"/>
</dbReference>
<proteinExistence type="predicted"/>
<dbReference type="InterPro" id="IPR051165">
    <property type="entry name" value="Multifunctional_ANK_Repeat"/>
</dbReference>
<dbReference type="PANTHER" id="PTHR24123:SF33">
    <property type="entry name" value="PROTEIN HOS4"/>
    <property type="match status" value="1"/>
</dbReference>
<dbReference type="Pfam" id="PF12796">
    <property type="entry name" value="Ank_2"/>
    <property type="match status" value="4"/>
</dbReference>
<dbReference type="InterPro" id="IPR036036">
    <property type="entry name" value="SOCS_box-like_dom_sf"/>
</dbReference>
<feature type="repeat" description="ANK" evidence="3">
    <location>
        <begin position="404"/>
        <end position="436"/>
    </location>
</feature>
<dbReference type="SMART" id="SM00969">
    <property type="entry name" value="SOCS_box"/>
    <property type="match status" value="1"/>
</dbReference>
<evidence type="ECO:0000313" key="6">
    <source>
        <dbReference type="Proteomes" id="UP001217089"/>
    </source>
</evidence>
<dbReference type="SUPFAM" id="SSF48403">
    <property type="entry name" value="Ankyrin repeat"/>
    <property type="match status" value="2"/>
</dbReference>
<dbReference type="PROSITE" id="PS50088">
    <property type="entry name" value="ANK_REPEAT"/>
    <property type="match status" value="6"/>
</dbReference>
<evidence type="ECO:0000259" key="4">
    <source>
        <dbReference type="PROSITE" id="PS50225"/>
    </source>
</evidence>
<dbReference type="PANTHER" id="PTHR24123">
    <property type="entry name" value="ANKYRIN REPEAT-CONTAINING"/>
    <property type="match status" value="1"/>
</dbReference>
<dbReference type="Pfam" id="PF07525">
    <property type="entry name" value="SOCS_box"/>
    <property type="match status" value="1"/>
</dbReference>
<dbReference type="Proteomes" id="UP001217089">
    <property type="component" value="Unassembled WGS sequence"/>
</dbReference>
<feature type="repeat" description="ANK" evidence="3">
    <location>
        <begin position="282"/>
        <end position="314"/>
    </location>
</feature>